<gene>
    <name evidence="2" type="ORF">EHT87_11875</name>
</gene>
<dbReference type="InterPro" id="IPR015927">
    <property type="entry name" value="Peptidase_S24_S26A/B/C"/>
</dbReference>
<keyword evidence="3" id="KW-1185">Reference proteome</keyword>
<feature type="domain" description="Peptidase S24/S26A/S26B/S26C" evidence="1">
    <location>
        <begin position="36"/>
        <end position="147"/>
    </location>
</feature>
<proteinExistence type="predicted"/>
<dbReference type="Gene3D" id="2.10.109.10">
    <property type="entry name" value="Umud Fragment, subunit A"/>
    <property type="match status" value="1"/>
</dbReference>
<dbReference type="Proteomes" id="UP000274271">
    <property type="component" value="Unassembled WGS sequence"/>
</dbReference>
<sequence>MQHEQHVNMIVDDLLLPDEIILLDSRAWDEQFLGFQPTTGFASPANQDFKRACDLNELVVTNRDATYYAQMTTDSMEGDRIRAGDRLIVDASQEVLSGTLIMAWAEGGYRIRRIQMLDQMSVLHASHPDYPPIYCHEGGDFQFVGVVTFVFFPPYQPTQDEL</sequence>
<comment type="caution">
    <text evidence="2">The sequence shown here is derived from an EMBL/GenBank/DDBJ whole genome shotgun (WGS) entry which is preliminary data.</text>
</comment>
<dbReference type="SUPFAM" id="SSF51306">
    <property type="entry name" value="LexA/Signal peptidase"/>
    <property type="match status" value="1"/>
</dbReference>
<evidence type="ECO:0000313" key="2">
    <source>
        <dbReference type="EMBL" id="RRB15233.1"/>
    </source>
</evidence>
<dbReference type="AlphaFoldDB" id="A0A3P1CPI6"/>
<dbReference type="RefSeq" id="WP_124906837.1">
    <property type="nucleotide sequence ID" value="NZ_RQJP01000002.1"/>
</dbReference>
<reference evidence="2 3" key="1">
    <citation type="submission" date="2018-11" db="EMBL/GenBank/DDBJ databases">
        <authorList>
            <person name="Zhou Z."/>
            <person name="Wang G."/>
        </authorList>
    </citation>
    <scope>NUCLEOTIDE SEQUENCE [LARGE SCALE GENOMIC DNA]</scope>
    <source>
        <strain evidence="2 3">KCTC42998</strain>
    </source>
</reference>
<evidence type="ECO:0000259" key="1">
    <source>
        <dbReference type="Pfam" id="PF00717"/>
    </source>
</evidence>
<accession>A0A3P1CPI6</accession>
<dbReference type="InterPro" id="IPR036286">
    <property type="entry name" value="LexA/Signal_pep-like_sf"/>
</dbReference>
<name>A0A3P1CPI6_9BACT</name>
<organism evidence="2 3">
    <name type="scientific">Larkinella knui</name>
    <dbReference type="NCBI Taxonomy" id="2025310"/>
    <lineage>
        <taxon>Bacteria</taxon>
        <taxon>Pseudomonadati</taxon>
        <taxon>Bacteroidota</taxon>
        <taxon>Cytophagia</taxon>
        <taxon>Cytophagales</taxon>
        <taxon>Spirosomataceae</taxon>
        <taxon>Larkinella</taxon>
    </lineage>
</organism>
<dbReference type="CDD" id="cd06529">
    <property type="entry name" value="S24_LexA-like"/>
    <property type="match status" value="1"/>
</dbReference>
<evidence type="ECO:0000313" key="3">
    <source>
        <dbReference type="Proteomes" id="UP000274271"/>
    </source>
</evidence>
<dbReference type="InterPro" id="IPR039418">
    <property type="entry name" value="LexA-like"/>
</dbReference>
<dbReference type="Pfam" id="PF00717">
    <property type="entry name" value="Peptidase_S24"/>
    <property type="match status" value="1"/>
</dbReference>
<dbReference type="OrthoDB" id="9787787at2"/>
<protein>
    <submittedName>
        <fullName evidence="2">Peptidase S24</fullName>
    </submittedName>
</protein>
<dbReference type="EMBL" id="RQJP01000002">
    <property type="protein sequence ID" value="RRB15233.1"/>
    <property type="molecule type" value="Genomic_DNA"/>
</dbReference>